<proteinExistence type="inferred from homology"/>
<accession>A0A518CY91</accession>
<gene>
    <name evidence="4" type="ORF">Pla163_12930</name>
</gene>
<dbReference type="PRINTS" id="PR00080">
    <property type="entry name" value="SDRFAMILY"/>
</dbReference>
<protein>
    <submittedName>
        <fullName evidence="4">Putative oxidoreductase</fullName>
        <ecNumber evidence="4">1.-.-.-</ecNumber>
    </submittedName>
</protein>
<dbReference type="InterPro" id="IPR036291">
    <property type="entry name" value="NAD(P)-bd_dom_sf"/>
</dbReference>
<dbReference type="CDD" id="cd05233">
    <property type="entry name" value="SDR_c"/>
    <property type="match status" value="1"/>
</dbReference>
<dbReference type="PRINTS" id="PR00081">
    <property type="entry name" value="GDHRDH"/>
</dbReference>
<sequence length="283" mass="28800">MADPFARSLAVVTGGGSGIGLAVARELAARGSALVLAGRDGARLDRAARELGERPGGPPVVAQSCDVTRADDVVALVASAERVAAESGRRIDLVVSNAGAVEVHGVLDAPVDEDGHDVYDRMLDVCFLGAVRVAEAFLPGLVARGRGLVVQTASAAALRAFDGIAAYSVAKHALLGWSRAAALELAPRGVGVAVLCPYYVRGEMLERASAALAADAGLHIDAARALFASRNPGGALVEPEQIAGTTAELFERALVESPGPGARVVVLDGGPARPPDPAIDRTP</sequence>
<evidence type="ECO:0000313" key="5">
    <source>
        <dbReference type="Proteomes" id="UP000319342"/>
    </source>
</evidence>
<dbReference type="Gene3D" id="3.40.50.720">
    <property type="entry name" value="NAD(P)-binding Rossmann-like Domain"/>
    <property type="match status" value="1"/>
</dbReference>
<dbReference type="RefSeq" id="WP_145185266.1">
    <property type="nucleotide sequence ID" value="NZ_CP036290.1"/>
</dbReference>
<organism evidence="4 5">
    <name type="scientific">Rohdeia mirabilis</name>
    <dbReference type="NCBI Taxonomy" id="2528008"/>
    <lineage>
        <taxon>Bacteria</taxon>
        <taxon>Pseudomonadati</taxon>
        <taxon>Planctomycetota</taxon>
        <taxon>Planctomycetia</taxon>
        <taxon>Planctomycetia incertae sedis</taxon>
        <taxon>Rohdeia</taxon>
    </lineage>
</organism>
<dbReference type="AlphaFoldDB" id="A0A518CY91"/>
<name>A0A518CY91_9BACT</name>
<keyword evidence="5" id="KW-1185">Reference proteome</keyword>
<dbReference type="PANTHER" id="PTHR43669:SF3">
    <property type="entry name" value="ALCOHOL DEHYDROGENASE, PUTATIVE (AFU_ORTHOLOGUE AFUA_3G03445)-RELATED"/>
    <property type="match status" value="1"/>
</dbReference>
<dbReference type="PROSITE" id="PS00061">
    <property type="entry name" value="ADH_SHORT"/>
    <property type="match status" value="1"/>
</dbReference>
<dbReference type="Pfam" id="PF00106">
    <property type="entry name" value="adh_short"/>
    <property type="match status" value="1"/>
</dbReference>
<dbReference type="Proteomes" id="UP000319342">
    <property type="component" value="Chromosome"/>
</dbReference>
<evidence type="ECO:0000256" key="2">
    <source>
        <dbReference type="ARBA" id="ARBA00023002"/>
    </source>
</evidence>
<dbReference type="InterPro" id="IPR002347">
    <property type="entry name" value="SDR_fam"/>
</dbReference>
<dbReference type="GO" id="GO:0016491">
    <property type="term" value="F:oxidoreductase activity"/>
    <property type="evidence" value="ECO:0007669"/>
    <property type="project" value="UniProtKB-KW"/>
</dbReference>
<dbReference type="SUPFAM" id="SSF51735">
    <property type="entry name" value="NAD(P)-binding Rossmann-fold domains"/>
    <property type="match status" value="1"/>
</dbReference>
<comment type="similarity">
    <text evidence="1 3">Belongs to the short-chain dehydrogenases/reductases (SDR) family.</text>
</comment>
<dbReference type="PANTHER" id="PTHR43669">
    <property type="entry name" value="5-KETO-D-GLUCONATE 5-REDUCTASE"/>
    <property type="match status" value="1"/>
</dbReference>
<dbReference type="EC" id="1.-.-.-" evidence="4"/>
<dbReference type="EMBL" id="CP036290">
    <property type="protein sequence ID" value="QDU84188.1"/>
    <property type="molecule type" value="Genomic_DNA"/>
</dbReference>
<reference evidence="4 5" key="1">
    <citation type="submission" date="2019-02" db="EMBL/GenBank/DDBJ databases">
        <title>Deep-cultivation of Planctomycetes and their phenomic and genomic characterization uncovers novel biology.</title>
        <authorList>
            <person name="Wiegand S."/>
            <person name="Jogler M."/>
            <person name="Boedeker C."/>
            <person name="Pinto D."/>
            <person name="Vollmers J."/>
            <person name="Rivas-Marin E."/>
            <person name="Kohn T."/>
            <person name="Peeters S.H."/>
            <person name="Heuer A."/>
            <person name="Rast P."/>
            <person name="Oberbeckmann S."/>
            <person name="Bunk B."/>
            <person name="Jeske O."/>
            <person name="Meyerdierks A."/>
            <person name="Storesund J.E."/>
            <person name="Kallscheuer N."/>
            <person name="Luecker S."/>
            <person name="Lage O.M."/>
            <person name="Pohl T."/>
            <person name="Merkel B.J."/>
            <person name="Hornburger P."/>
            <person name="Mueller R.-W."/>
            <person name="Bruemmer F."/>
            <person name="Labrenz M."/>
            <person name="Spormann A.M."/>
            <person name="Op den Camp H."/>
            <person name="Overmann J."/>
            <person name="Amann R."/>
            <person name="Jetten M.S.M."/>
            <person name="Mascher T."/>
            <person name="Medema M.H."/>
            <person name="Devos D.P."/>
            <person name="Kaster A.-K."/>
            <person name="Ovreas L."/>
            <person name="Rohde M."/>
            <person name="Galperin M.Y."/>
            <person name="Jogler C."/>
        </authorList>
    </citation>
    <scope>NUCLEOTIDE SEQUENCE [LARGE SCALE GENOMIC DNA]</scope>
    <source>
        <strain evidence="4 5">Pla163</strain>
    </source>
</reference>
<keyword evidence="2 4" id="KW-0560">Oxidoreductase</keyword>
<evidence type="ECO:0000313" key="4">
    <source>
        <dbReference type="EMBL" id="QDU84188.1"/>
    </source>
</evidence>
<dbReference type="OrthoDB" id="9810734at2"/>
<dbReference type="InterPro" id="IPR020904">
    <property type="entry name" value="Sc_DH/Rdtase_CS"/>
</dbReference>
<evidence type="ECO:0000256" key="3">
    <source>
        <dbReference type="RuleBase" id="RU000363"/>
    </source>
</evidence>
<evidence type="ECO:0000256" key="1">
    <source>
        <dbReference type="ARBA" id="ARBA00006484"/>
    </source>
</evidence>